<evidence type="ECO:0000313" key="1">
    <source>
        <dbReference type="EMBL" id="KAL0937046.1"/>
    </source>
</evidence>
<dbReference type="EMBL" id="VUJX02000005">
    <property type="protein sequence ID" value="KAL0937046.1"/>
    <property type="molecule type" value="Genomic_DNA"/>
</dbReference>
<dbReference type="Proteomes" id="UP000805649">
    <property type="component" value="Unassembled WGS sequence"/>
</dbReference>
<keyword evidence="2" id="KW-1185">Reference proteome</keyword>
<gene>
    <name evidence="1" type="ORF">CTRU02_209262</name>
</gene>
<reference evidence="1 2" key="1">
    <citation type="journal article" date="2020" name="Phytopathology">
        <title>Genome Sequence Resources of Colletotrichum truncatum, C. plurivorum, C. musicola, and C. sojae: Four Species Pathogenic to Soybean (Glycine max).</title>
        <authorList>
            <person name="Rogerio F."/>
            <person name="Boufleur T.R."/>
            <person name="Ciampi-Guillardi M."/>
            <person name="Sukno S.A."/>
            <person name="Thon M.R."/>
            <person name="Massola Junior N.S."/>
            <person name="Baroncelli R."/>
        </authorList>
    </citation>
    <scope>NUCLEOTIDE SEQUENCE [LARGE SCALE GENOMIC DNA]</scope>
    <source>
        <strain evidence="1 2">CMES1059</strain>
    </source>
</reference>
<comment type="caution">
    <text evidence="1">The sequence shown here is derived from an EMBL/GenBank/DDBJ whole genome shotgun (WGS) entry which is preliminary data.</text>
</comment>
<protein>
    <submittedName>
        <fullName evidence="1">Uncharacterized protein</fullName>
    </submittedName>
</protein>
<name>A0ACC3YYR1_COLTU</name>
<evidence type="ECO:0000313" key="2">
    <source>
        <dbReference type="Proteomes" id="UP000805649"/>
    </source>
</evidence>
<proteinExistence type="predicted"/>
<accession>A0ACC3YYR1</accession>
<sequence length="281" mass="32425">MAADDWVYELTSDDEADGQHSAVSDSDTSELNHGASSPHSQLPLVPKPLPFLKYADWVPGRSYDEKPLRWMYYTMQWKLTLDNRKAVEQTKKNLPQIDWLSIEEQLQGWSQLLRAGKRLKLQIQQDYKKLATTGRPAGRGATAIGLAELSARMDAELEATGELDPWRRVYQLMRCPGAPCDNGEWCWQDRQQQGKHLKLMDHHLRELVRWVQRGNKLDTHDDIPEEFRTKLYAEDQQGRDRKRKRQSLGPDSPSHAPRRTRIPQTREAVLAVVCLPYACLD</sequence>
<organism evidence="1 2">
    <name type="scientific">Colletotrichum truncatum</name>
    <name type="common">Anthracnose fungus</name>
    <name type="synonym">Colletotrichum capsici</name>
    <dbReference type="NCBI Taxonomy" id="5467"/>
    <lineage>
        <taxon>Eukaryota</taxon>
        <taxon>Fungi</taxon>
        <taxon>Dikarya</taxon>
        <taxon>Ascomycota</taxon>
        <taxon>Pezizomycotina</taxon>
        <taxon>Sordariomycetes</taxon>
        <taxon>Hypocreomycetidae</taxon>
        <taxon>Glomerellales</taxon>
        <taxon>Glomerellaceae</taxon>
        <taxon>Colletotrichum</taxon>
        <taxon>Colletotrichum truncatum species complex</taxon>
    </lineage>
</organism>